<dbReference type="SMART" id="SM00829">
    <property type="entry name" value="PKS_ER"/>
    <property type="match status" value="1"/>
</dbReference>
<dbReference type="SUPFAM" id="SSF50129">
    <property type="entry name" value="GroES-like"/>
    <property type="match status" value="1"/>
</dbReference>
<comment type="caution">
    <text evidence="2">The sequence shown here is derived from an EMBL/GenBank/DDBJ whole genome shotgun (WGS) entry which is preliminary data.</text>
</comment>
<proteinExistence type="predicted"/>
<dbReference type="Pfam" id="PF00107">
    <property type="entry name" value="ADH_zinc_N"/>
    <property type="match status" value="1"/>
</dbReference>
<name>A0ABX3U271_9GAMM</name>
<evidence type="ECO:0000259" key="1">
    <source>
        <dbReference type="SMART" id="SM00829"/>
    </source>
</evidence>
<gene>
    <name evidence="2" type="ORF">BS639_09035</name>
</gene>
<dbReference type="PANTHER" id="PTHR45033:SF2">
    <property type="entry name" value="ZINC-TYPE ALCOHOL DEHYDROGENASE-LIKE PROTEIN C1773.06C"/>
    <property type="match status" value="1"/>
</dbReference>
<dbReference type="Gene3D" id="3.90.180.10">
    <property type="entry name" value="Medium-chain alcohol dehydrogenases, catalytic domain"/>
    <property type="match status" value="1"/>
</dbReference>
<dbReference type="InterPro" id="IPR020843">
    <property type="entry name" value="ER"/>
</dbReference>
<reference evidence="2 3" key="1">
    <citation type="journal article" date="2017" name="Int. J. Syst. Evol. Microbiol.">
        <title>Rouxiella badensis sp. nov. and Rouxiella silvae sp. nov. isolated from peat bog soil in Germany and emendation of the genus description.</title>
        <authorList>
            <person name="Le Fleche-Mateos A."/>
            <person name="Kugler J.H."/>
            <person name="Hansen S.H."/>
            <person name="Syldatk C."/>
            <person name="Hausmann R."/>
            <person name="Lomprez F."/>
            <person name="Vandenbogaert M."/>
            <person name="Manuguerra J.C."/>
            <person name="Grimont P.A."/>
        </authorList>
    </citation>
    <scope>NUCLEOTIDE SEQUENCE [LARGE SCALE GENOMIC DNA]</scope>
    <source>
        <strain evidence="2 3">213</strain>
    </source>
</reference>
<protein>
    <submittedName>
        <fullName evidence="2">NAD(P)-dependent alcohol dehydrogenase</fullName>
    </submittedName>
</protein>
<evidence type="ECO:0000313" key="2">
    <source>
        <dbReference type="EMBL" id="ORJ21599.1"/>
    </source>
</evidence>
<evidence type="ECO:0000313" key="3">
    <source>
        <dbReference type="Proteomes" id="UP000192722"/>
    </source>
</evidence>
<organism evidence="2 3">
    <name type="scientific">Rouxiella silvae</name>
    <dbReference type="NCBI Taxonomy" id="1646373"/>
    <lineage>
        <taxon>Bacteria</taxon>
        <taxon>Pseudomonadati</taxon>
        <taxon>Pseudomonadota</taxon>
        <taxon>Gammaproteobacteria</taxon>
        <taxon>Enterobacterales</taxon>
        <taxon>Yersiniaceae</taxon>
        <taxon>Rouxiella</taxon>
    </lineage>
</organism>
<dbReference type="InterPro" id="IPR011032">
    <property type="entry name" value="GroES-like_sf"/>
</dbReference>
<dbReference type="InterPro" id="IPR036291">
    <property type="entry name" value="NAD(P)-bd_dom_sf"/>
</dbReference>
<dbReference type="EMBL" id="MRWD01000017">
    <property type="protein sequence ID" value="ORJ21599.1"/>
    <property type="molecule type" value="Genomic_DNA"/>
</dbReference>
<dbReference type="InterPro" id="IPR052711">
    <property type="entry name" value="Zinc_ADH-like"/>
</dbReference>
<dbReference type="Pfam" id="PF08240">
    <property type="entry name" value="ADH_N"/>
    <property type="match status" value="1"/>
</dbReference>
<feature type="domain" description="Enoyl reductase (ER)" evidence="1">
    <location>
        <begin position="10"/>
        <end position="334"/>
    </location>
</feature>
<dbReference type="PANTHER" id="PTHR45033">
    <property type="match status" value="1"/>
</dbReference>
<dbReference type="InterPro" id="IPR013149">
    <property type="entry name" value="ADH-like_C"/>
</dbReference>
<dbReference type="Proteomes" id="UP000192722">
    <property type="component" value="Unassembled WGS sequence"/>
</dbReference>
<keyword evidence="3" id="KW-1185">Reference proteome</keyword>
<dbReference type="SUPFAM" id="SSF51735">
    <property type="entry name" value="NAD(P)-binding Rossmann-fold domains"/>
    <property type="match status" value="1"/>
</dbReference>
<dbReference type="Gene3D" id="3.40.50.720">
    <property type="entry name" value="NAD(P)-binding Rossmann-like Domain"/>
    <property type="match status" value="1"/>
</dbReference>
<dbReference type="InterPro" id="IPR013154">
    <property type="entry name" value="ADH-like_N"/>
</dbReference>
<accession>A0ABX3U271</accession>
<sequence>MQVYKIRKNADAAYLSLEEAIKPEPGPGEVRIRVVATSLNYRDLLMLDNAVDWNLISRVPLSDGAGVVDAVGTGVTEWHAGDRVVMSYFRDWTSGRFRSEYMGSALGGPTADGVLAEYVVMPSTALVAVPPQLSLDQAATLPCAAVTAWHGLFVRGGLQAGDTILVQGTGGVALFALQLAVAAGARAIVLSSSDSKIERARTLGASDGINYRTTPEWQHAVRAATNGEGVSHVLELGGPETYARSLQSLAPTGHLIQIGVLTGFGPKPDLSLLQPLNADIHGIVVGSTAHLHDVSDFIAERNLPPVVDSIFRFDEAASALAYLRSGAHFGKIVLRVSP</sequence>
<dbReference type="CDD" id="cd08276">
    <property type="entry name" value="MDR7"/>
    <property type="match status" value="1"/>
</dbReference>
<dbReference type="RefSeq" id="WP_084982905.1">
    <property type="nucleotide sequence ID" value="NZ_CBCSCF010000002.1"/>
</dbReference>